<dbReference type="KEGG" id="soe:110776506"/>
<feature type="domain" description="Reverse transcriptase zinc-binding" evidence="1">
    <location>
        <begin position="1"/>
        <end position="80"/>
    </location>
</feature>
<name>A0A9R0JJ89_SPIOL</name>
<gene>
    <name evidence="3" type="primary">LOC110776506</name>
</gene>
<proteinExistence type="predicted"/>
<dbReference type="RefSeq" id="XP_021836755.2">
    <property type="nucleotide sequence ID" value="XM_021981063.2"/>
</dbReference>
<evidence type="ECO:0000259" key="1">
    <source>
        <dbReference type="Pfam" id="PF13966"/>
    </source>
</evidence>
<dbReference type="PANTHER" id="PTHR33116:SF84">
    <property type="entry name" value="RNA-DIRECTED DNA POLYMERASE"/>
    <property type="match status" value="1"/>
</dbReference>
<sequence length="158" mass="18524">MYQSLTGNHPKVPWRRILCNNHSTPKSQFILWLALWRRLPTLDRLIKWKAVDSDICVLCNSNIESAEHLFFECPTSSLVWQKILSLLQLSRPTGGFTYEIQWMLKSSTGGKHQLLMIFFAESIYSIWLNRNDRIFNQHCKPPTELFKEIQFRVAAKAV</sequence>
<accession>A0A9R0JJ89</accession>
<dbReference type="Proteomes" id="UP000813463">
    <property type="component" value="Chromosome 2"/>
</dbReference>
<reference evidence="2" key="1">
    <citation type="journal article" date="2021" name="Nat. Commun.">
        <title>Genomic analyses provide insights into spinach domestication and the genetic basis of agronomic traits.</title>
        <authorList>
            <person name="Cai X."/>
            <person name="Sun X."/>
            <person name="Xu C."/>
            <person name="Sun H."/>
            <person name="Wang X."/>
            <person name="Ge C."/>
            <person name="Zhang Z."/>
            <person name="Wang Q."/>
            <person name="Fei Z."/>
            <person name="Jiao C."/>
            <person name="Wang Q."/>
        </authorList>
    </citation>
    <scope>NUCLEOTIDE SEQUENCE [LARGE SCALE GENOMIC DNA]</scope>
    <source>
        <strain evidence="2">cv. Varoflay</strain>
    </source>
</reference>
<evidence type="ECO:0000313" key="3">
    <source>
        <dbReference type="RefSeq" id="XP_021836755.2"/>
    </source>
</evidence>
<keyword evidence="2" id="KW-1185">Reference proteome</keyword>
<protein>
    <recommendedName>
        <fullName evidence="1">Reverse transcriptase zinc-binding domain-containing protein</fullName>
    </recommendedName>
</protein>
<reference evidence="3" key="2">
    <citation type="submission" date="2025-08" db="UniProtKB">
        <authorList>
            <consortium name="RefSeq"/>
        </authorList>
    </citation>
    <scope>IDENTIFICATION</scope>
    <source>
        <tissue evidence="3">Leaf</tissue>
    </source>
</reference>
<dbReference type="Pfam" id="PF13966">
    <property type="entry name" value="zf-RVT"/>
    <property type="match status" value="1"/>
</dbReference>
<dbReference type="PANTHER" id="PTHR33116">
    <property type="entry name" value="REVERSE TRANSCRIPTASE ZINC-BINDING DOMAIN-CONTAINING PROTEIN-RELATED-RELATED"/>
    <property type="match status" value="1"/>
</dbReference>
<dbReference type="GeneID" id="110776506"/>
<dbReference type="AlphaFoldDB" id="A0A9R0JJ89"/>
<organism evidence="2 3">
    <name type="scientific">Spinacia oleracea</name>
    <name type="common">Spinach</name>
    <dbReference type="NCBI Taxonomy" id="3562"/>
    <lineage>
        <taxon>Eukaryota</taxon>
        <taxon>Viridiplantae</taxon>
        <taxon>Streptophyta</taxon>
        <taxon>Embryophyta</taxon>
        <taxon>Tracheophyta</taxon>
        <taxon>Spermatophyta</taxon>
        <taxon>Magnoliopsida</taxon>
        <taxon>eudicotyledons</taxon>
        <taxon>Gunneridae</taxon>
        <taxon>Pentapetalae</taxon>
        <taxon>Caryophyllales</taxon>
        <taxon>Chenopodiaceae</taxon>
        <taxon>Chenopodioideae</taxon>
        <taxon>Anserineae</taxon>
        <taxon>Spinacia</taxon>
    </lineage>
</organism>
<dbReference type="InterPro" id="IPR026960">
    <property type="entry name" value="RVT-Znf"/>
</dbReference>
<evidence type="ECO:0000313" key="2">
    <source>
        <dbReference type="Proteomes" id="UP000813463"/>
    </source>
</evidence>